<gene>
    <name evidence="2" type="ORF">MSAN_00276600</name>
</gene>
<organism evidence="2 3">
    <name type="scientific">Mycena sanguinolenta</name>
    <dbReference type="NCBI Taxonomy" id="230812"/>
    <lineage>
        <taxon>Eukaryota</taxon>
        <taxon>Fungi</taxon>
        <taxon>Dikarya</taxon>
        <taxon>Basidiomycota</taxon>
        <taxon>Agaricomycotina</taxon>
        <taxon>Agaricomycetes</taxon>
        <taxon>Agaricomycetidae</taxon>
        <taxon>Agaricales</taxon>
        <taxon>Marasmiineae</taxon>
        <taxon>Mycenaceae</taxon>
        <taxon>Mycena</taxon>
    </lineage>
</organism>
<feature type="compositionally biased region" description="Pro residues" evidence="1">
    <location>
        <begin position="108"/>
        <end position="118"/>
    </location>
</feature>
<dbReference type="EMBL" id="JACAZH010000001">
    <property type="protein sequence ID" value="KAF7378492.1"/>
    <property type="molecule type" value="Genomic_DNA"/>
</dbReference>
<dbReference type="AlphaFoldDB" id="A0A8H7DM23"/>
<protein>
    <submittedName>
        <fullName evidence="2">Uncharacterized protein</fullName>
    </submittedName>
</protein>
<keyword evidence="3" id="KW-1185">Reference proteome</keyword>
<sequence>MRAIRAAARQVIKRGRGCQCVLQMRLVEVRHSTFKFTSAPRRLYTYASPARPPSSIPTLRPSLHFTYPLSLGSASCPPAYCSVLSLAILLRRFLPFVLFPPRLRSPSAPLPSPPPPPRLRSSSLPSPSLYSPIFFSPCSPLAASPRRSPYALLSPH</sequence>
<name>A0A8H7DM23_9AGAR</name>
<proteinExistence type="predicted"/>
<evidence type="ECO:0000313" key="2">
    <source>
        <dbReference type="EMBL" id="KAF7378492.1"/>
    </source>
</evidence>
<dbReference type="Proteomes" id="UP000623467">
    <property type="component" value="Unassembled WGS sequence"/>
</dbReference>
<evidence type="ECO:0000313" key="3">
    <source>
        <dbReference type="Proteomes" id="UP000623467"/>
    </source>
</evidence>
<reference evidence="2" key="1">
    <citation type="submission" date="2020-05" db="EMBL/GenBank/DDBJ databases">
        <title>Mycena genomes resolve the evolution of fungal bioluminescence.</title>
        <authorList>
            <person name="Tsai I.J."/>
        </authorList>
    </citation>
    <scope>NUCLEOTIDE SEQUENCE</scope>
    <source>
        <strain evidence="2">160909Yilan</strain>
    </source>
</reference>
<feature type="region of interest" description="Disordered" evidence="1">
    <location>
        <begin position="101"/>
        <end position="124"/>
    </location>
</feature>
<accession>A0A8H7DM23</accession>
<evidence type="ECO:0000256" key="1">
    <source>
        <dbReference type="SAM" id="MobiDB-lite"/>
    </source>
</evidence>
<comment type="caution">
    <text evidence="2">The sequence shown here is derived from an EMBL/GenBank/DDBJ whole genome shotgun (WGS) entry which is preliminary data.</text>
</comment>